<organism evidence="1 2">
    <name type="scientific">Saitoella complicata (strain BCRC 22490 / CBS 7301 / JCM 7358 / NBRC 10748 / NRRL Y-17804)</name>
    <dbReference type="NCBI Taxonomy" id="698492"/>
    <lineage>
        <taxon>Eukaryota</taxon>
        <taxon>Fungi</taxon>
        <taxon>Dikarya</taxon>
        <taxon>Ascomycota</taxon>
        <taxon>Taphrinomycotina</taxon>
        <taxon>Taphrinomycotina incertae sedis</taxon>
        <taxon>Saitoella</taxon>
    </lineage>
</organism>
<protein>
    <submittedName>
        <fullName evidence="1">Uncharacterized protein</fullName>
    </submittedName>
</protein>
<gene>
    <name evidence="1" type="ORF">G7K_3046-t1</name>
</gene>
<reference evidence="1 2" key="1">
    <citation type="journal article" date="2011" name="J. Gen. Appl. Microbiol.">
        <title>Draft genome sequencing of the enigmatic yeast Saitoella complicata.</title>
        <authorList>
            <person name="Nishida H."/>
            <person name="Hamamoto M."/>
            <person name="Sugiyama J."/>
        </authorList>
    </citation>
    <scope>NUCLEOTIDE SEQUENCE [LARGE SCALE GENOMIC DNA]</scope>
    <source>
        <strain evidence="1 2">NRRL Y-17804</strain>
    </source>
</reference>
<reference evidence="1 2" key="3">
    <citation type="journal article" date="2015" name="Genome Announc.">
        <title>Draft Genome Sequence of the Archiascomycetous Yeast Saitoella complicata.</title>
        <authorList>
            <person name="Yamauchi K."/>
            <person name="Kondo S."/>
            <person name="Hamamoto M."/>
            <person name="Takahashi Y."/>
            <person name="Ogura Y."/>
            <person name="Hayashi T."/>
            <person name="Nishida H."/>
        </authorList>
    </citation>
    <scope>NUCLEOTIDE SEQUENCE [LARGE SCALE GENOMIC DNA]</scope>
    <source>
        <strain evidence="1 2">NRRL Y-17804</strain>
    </source>
</reference>
<keyword evidence="2" id="KW-1185">Reference proteome</keyword>
<accession>A0A0E9NGF6</accession>
<name>A0A0E9NGF6_SAICN</name>
<comment type="caution">
    <text evidence="1">The sequence shown here is derived from an EMBL/GenBank/DDBJ whole genome shotgun (WGS) entry which is preliminary data.</text>
</comment>
<dbReference type="Proteomes" id="UP000033140">
    <property type="component" value="Unassembled WGS sequence"/>
</dbReference>
<evidence type="ECO:0000313" key="1">
    <source>
        <dbReference type="EMBL" id="GAO48883.1"/>
    </source>
</evidence>
<sequence length="122" mass="13506">MAVEVGAVVIATGPFVLGCVAVVATDTTISWQVFGSRKGTKVPYFCLEIQGHISMLASRKYHRMGCLTAPGYIAYPGKATSEHTLEKPYQLKTPVTQKKYPYRINPDLILALGETKKRVYIR</sequence>
<evidence type="ECO:0000313" key="2">
    <source>
        <dbReference type="Proteomes" id="UP000033140"/>
    </source>
</evidence>
<reference evidence="1 2" key="2">
    <citation type="journal article" date="2014" name="J. Gen. Appl. Microbiol.">
        <title>The early diverging ascomycetous budding yeast Saitoella complicata has three histone deacetylases belonging to the Clr6, Hos2, and Rpd3 lineages.</title>
        <authorList>
            <person name="Nishida H."/>
            <person name="Matsumoto T."/>
            <person name="Kondo S."/>
            <person name="Hamamoto M."/>
            <person name="Yoshikawa H."/>
        </authorList>
    </citation>
    <scope>NUCLEOTIDE SEQUENCE [LARGE SCALE GENOMIC DNA]</scope>
    <source>
        <strain evidence="1 2">NRRL Y-17804</strain>
    </source>
</reference>
<proteinExistence type="predicted"/>
<dbReference type="EMBL" id="BACD03000018">
    <property type="protein sequence ID" value="GAO48883.1"/>
    <property type="molecule type" value="Genomic_DNA"/>
</dbReference>
<dbReference type="AlphaFoldDB" id="A0A0E9NGF6"/>